<dbReference type="STRING" id="387005.A0A183H8A5"/>
<reference evidence="2 3" key="2">
    <citation type="submission" date="2018-11" db="EMBL/GenBank/DDBJ databases">
        <authorList>
            <consortium name="Pathogen Informatics"/>
        </authorList>
    </citation>
    <scope>NUCLEOTIDE SEQUENCE [LARGE SCALE GENOMIC DNA]</scope>
</reference>
<gene>
    <name evidence="2" type="ORF">OFLC_LOCUS3717</name>
</gene>
<keyword evidence="1" id="KW-0812">Transmembrane</keyword>
<dbReference type="AlphaFoldDB" id="A0A183H8A5"/>
<keyword evidence="1" id="KW-1133">Transmembrane helix</keyword>
<accession>A0A183H8A5</accession>
<evidence type="ECO:0000313" key="2">
    <source>
        <dbReference type="EMBL" id="VDO37542.1"/>
    </source>
</evidence>
<evidence type="ECO:0000256" key="1">
    <source>
        <dbReference type="SAM" id="Phobius"/>
    </source>
</evidence>
<keyword evidence="3" id="KW-1185">Reference proteome</keyword>
<dbReference type="EMBL" id="UZAJ01002588">
    <property type="protein sequence ID" value="VDO37542.1"/>
    <property type="molecule type" value="Genomic_DNA"/>
</dbReference>
<feature type="transmembrane region" description="Helical" evidence="1">
    <location>
        <begin position="6"/>
        <end position="25"/>
    </location>
</feature>
<name>A0A183H8A5_9BILA</name>
<organism evidence="4">
    <name type="scientific">Onchocerca flexuosa</name>
    <dbReference type="NCBI Taxonomy" id="387005"/>
    <lineage>
        <taxon>Eukaryota</taxon>
        <taxon>Metazoa</taxon>
        <taxon>Ecdysozoa</taxon>
        <taxon>Nematoda</taxon>
        <taxon>Chromadorea</taxon>
        <taxon>Rhabditida</taxon>
        <taxon>Spirurina</taxon>
        <taxon>Spiruromorpha</taxon>
        <taxon>Filarioidea</taxon>
        <taxon>Onchocercidae</taxon>
        <taxon>Onchocerca</taxon>
    </lineage>
</organism>
<protein>
    <submittedName>
        <fullName evidence="4">Secreted protein</fullName>
    </submittedName>
</protein>
<evidence type="ECO:0000313" key="3">
    <source>
        <dbReference type="Proteomes" id="UP000267606"/>
    </source>
</evidence>
<sequence>MLLRLAGFVVIFTTSTLTLIFIWSLRPELSPATTHNKPSMYFPRTVADLNVYVNYFSKYSCCIRYTALNENQNYALDSFVFDF</sequence>
<dbReference type="Proteomes" id="UP000267606">
    <property type="component" value="Unassembled WGS sequence"/>
</dbReference>
<dbReference type="WBParaSite" id="OFLC_0000371601-mRNA-1">
    <property type="protein sequence ID" value="OFLC_0000371601-mRNA-1"/>
    <property type="gene ID" value="OFLC_0000371601"/>
</dbReference>
<proteinExistence type="predicted"/>
<evidence type="ECO:0000313" key="4">
    <source>
        <dbReference type="WBParaSite" id="OFLC_0000371601-mRNA-1"/>
    </source>
</evidence>
<reference evidence="4" key="1">
    <citation type="submission" date="2016-06" db="UniProtKB">
        <authorList>
            <consortium name="WormBaseParasite"/>
        </authorList>
    </citation>
    <scope>IDENTIFICATION</scope>
</reference>
<keyword evidence="1" id="KW-0472">Membrane</keyword>